<evidence type="ECO:0000313" key="2">
    <source>
        <dbReference type="EMBL" id="VEN63045.1"/>
    </source>
</evidence>
<dbReference type="SUPFAM" id="SSF54495">
    <property type="entry name" value="UBC-like"/>
    <property type="match status" value="1"/>
</dbReference>
<reference evidence="2 3" key="1">
    <citation type="submission" date="2019-01" db="EMBL/GenBank/DDBJ databases">
        <authorList>
            <person name="Sayadi A."/>
        </authorList>
    </citation>
    <scope>NUCLEOTIDE SEQUENCE [LARGE SCALE GENOMIC DNA]</scope>
</reference>
<accession>A0A653DU38</accession>
<dbReference type="AlphaFoldDB" id="A0A653DU38"/>
<dbReference type="SUPFAM" id="SSF57850">
    <property type="entry name" value="RING/U-box"/>
    <property type="match status" value="1"/>
</dbReference>
<dbReference type="OrthoDB" id="8062037at2759"/>
<organism evidence="2 3">
    <name type="scientific">Callosobruchus maculatus</name>
    <name type="common">Southern cowpea weevil</name>
    <name type="synonym">Pulse bruchid</name>
    <dbReference type="NCBI Taxonomy" id="64391"/>
    <lineage>
        <taxon>Eukaryota</taxon>
        <taxon>Metazoa</taxon>
        <taxon>Ecdysozoa</taxon>
        <taxon>Arthropoda</taxon>
        <taxon>Hexapoda</taxon>
        <taxon>Insecta</taxon>
        <taxon>Pterygota</taxon>
        <taxon>Neoptera</taxon>
        <taxon>Endopterygota</taxon>
        <taxon>Coleoptera</taxon>
        <taxon>Polyphaga</taxon>
        <taxon>Cucujiformia</taxon>
        <taxon>Chrysomeloidea</taxon>
        <taxon>Chrysomelidae</taxon>
        <taxon>Bruchinae</taxon>
        <taxon>Bruchini</taxon>
        <taxon>Callosobruchus</taxon>
    </lineage>
</organism>
<feature type="domain" description="RWD" evidence="1">
    <location>
        <begin position="6"/>
        <end position="107"/>
    </location>
</feature>
<dbReference type="PROSITE" id="PS50908">
    <property type="entry name" value="RWD"/>
    <property type="match status" value="1"/>
</dbReference>
<sequence>MGLIDDELAEVKKLCENVVPGSKLVSCVQIMVRVEIRRTDFKKIVVCMQFPKEYPRAPLLIELKSKTLSEKLLQRLTGVCEEEAKKILGKPQVLNTIKFLRNFIDENPLSCCFDEINALKKSLSGEDEFKLRQKNSSIILKAYNAKYYLSCRIVVPDNYPIDAVDIQDVDTNFTPAFHRHMVSQAKEIARRCVEPPLKKKPNEPKFEPSPSLKKSVEFLIDCVKRLPTEDCQFCKKVCFPEDPDLLEKDENSPKHIERVYCGHLFHQDCFFTYMKLPPFGNKTCSTCGKRIYHFKWTLSDKLAEDRWAHHQARERELSEVTEFFQ</sequence>
<name>A0A653DU38_CALMS</name>
<dbReference type="PANTHER" id="PTHR40237">
    <property type="entry name" value="LD44813P"/>
    <property type="match status" value="1"/>
</dbReference>
<evidence type="ECO:0000259" key="1">
    <source>
        <dbReference type="PROSITE" id="PS50908"/>
    </source>
</evidence>
<dbReference type="InterPro" id="IPR006575">
    <property type="entry name" value="RWD_dom"/>
</dbReference>
<dbReference type="Proteomes" id="UP000410492">
    <property type="component" value="Unassembled WGS sequence"/>
</dbReference>
<dbReference type="PANTHER" id="PTHR40237:SF1">
    <property type="entry name" value="LD44813P"/>
    <property type="match status" value="1"/>
</dbReference>
<dbReference type="Pfam" id="PF05773">
    <property type="entry name" value="RWD"/>
    <property type="match status" value="1"/>
</dbReference>
<dbReference type="EMBL" id="CAACVG010014358">
    <property type="protein sequence ID" value="VEN63045.1"/>
    <property type="molecule type" value="Genomic_DNA"/>
</dbReference>
<evidence type="ECO:0000313" key="3">
    <source>
        <dbReference type="Proteomes" id="UP000410492"/>
    </source>
</evidence>
<dbReference type="Gene3D" id="3.10.110.10">
    <property type="entry name" value="Ubiquitin Conjugating Enzyme"/>
    <property type="match status" value="1"/>
</dbReference>
<keyword evidence="3" id="KW-1185">Reference proteome</keyword>
<protein>
    <recommendedName>
        <fullName evidence="1">RWD domain-containing protein</fullName>
    </recommendedName>
</protein>
<dbReference type="InterPro" id="IPR016135">
    <property type="entry name" value="UBQ-conjugating_enzyme/RWD"/>
</dbReference>
<proteinExistence type="predicted"/>
<gene>
    <name evidence="2" type="ORF">CALMAC_LOCUS19996</name>
</gene>